<sequence length="392" mass="42635">MKKRIGIIGSGVAGLQLAYSLKNEFDVTVLHHEDPEDIRQGRVRSTQVHFHPALDRAQRFQMPDMDAAPSIQTIHVSLGPQKLFVGQLTGPARSVDQRLTFSAGMADLSQQGVPFRKARVQAHEIDALAEAFDLLIDATGKAGPLLPFPVEKELTPFQTPQRKCIVGYFTGVSPVEPTGVSITIIPGAGEMFEIPALTENGPVTILFIEAVPDGPLDAFKGIKTAEAFEERMRTIVEDSFPGIAGRIQPDAFGLVDEGAYLQTAVTPVIRKPYVIHNSKLIVGCGDSVFLADPITGQGCNTASYCAEQLLETLLASKESPWDEQVGMAYWSRVRPYLTAVTEWTNAMTGPLPEHVVHILMQAASSQEAANQVAHWFENPPAAHAAFFNKQPS</sequence>
<dbReference type="SUPFAM" id="SSF51905">
    <property type="entry name" value="FAD/NAD(P)-binding domain"/>
    <property type="match status" value="1"/>
</dbReference>
<proteinExistence type="predicted"/>
<dbReference type="Gene3D" id="3.30.9.40">
    <property type="match status" value="1"/>
</dbReference>
<reference evidence="2" key="1">
    <citation type="submission" date="2022-08" db="EMBL/GenBank/DDBJ databases">
        <title>The genomic sequence of strain Paenibacillus sp. SCIV0701.</title>
        <authorList>
            <person name="Zhao H."/>
        </authorList>
    </citation>
    <scope>NUCLEOTIDE SEQUENCE</scope>
    <source>
        <strain evidence="2">SCIV0701</strain>
    </source>
</reference>
<dbReference type="Pfam" id="PF17885">
    <property type="entry name" value="Smoa_sbd"/>
    <property type="match status" value="1"/>
</dbReference>
<dbReference type="AlphaFoldDB" id="A0A9X2MSM5"/>
<keyword evidence="2" id="KW-0560">Oxidoreductase</keyword>
<dbReference type="EMBL" id="JANIPJ010000011">
    <property type="protein sequence ID" value="MCR2805484.1"/>
    <property type="molecule type" value="Genomic_DNA"/>
</dbReference>
<keyword evidence="3" id="KW-1185">Reference proteome</keyword>
<dbReference type="GO" id="GO:0004497">
    <property type="term" value="F:monooxygenase activity"/>
    <property type="evidence" value="ECO:0007669"/>
    <property type="project" value="UniProtKB-KW"/>
</dbReference>
<dbReference type="InterPro" id="IPR036188">
    <property type="entry name" value="FAD/NAD-bd_sf"/>
</dbReference>
<dbReference type="InterPro" id="IPR041654">
    <property type="entry name" value="StyA_sbd"/>
</dbReference>
<comment type="caution">
    <text evidence="2">The sequence shown here is derived from an EMBL/GenBank/DDBJ whole genome shotgun (WGS) entry which is preliminary data.</text>
</comment>
<dbReference type="Gene3D" id="3.50.50.60">
    <property type="entry name" value="FAD/NAD(P)-binding domain"/>
    <property type="match status" value="2"/>
</dbReference>
<dbReference type="Proteomes" id="UP001141950">
    <property type="component" value="Unassembled WGS sequence"/>
</dbReference>
<dbReference type="RefSeq" id="WP_257447941.1">
    <property type="nucleotide sequence ID" value="NZ_JANIPJ010000011.1"/>
</dbReference>
<name>A0A9X2MSM5_9BACL</name>
<feature type="domain" description="Styrene monooxygenase StyA putative substrate binding" evidence="1">
    <location>
        <begin position="140"/>
        <end position="246"/>
    </location>
</feature>
<keyword evidence="2" id="KW-0503">Monooxygenase</keyword>
<gene>
    <name evidence="2" type="ORF">NQZ67_16470</name>
</gene>
<accession>A0A9X2MSM5</accession>
<evidence type="ECO:0000313" key="3">
    <source>
        <dbReference type="Proteomes" id="UP001141950"/>
    </source>
</evidence>
<protein>
    <submittedName>
        <fullName evidence="2">Styrene monooxygenase</fullName>
    </submittedName>
</protein>
<organism evidence="2 3">
    <name type="scientific">Paenibacillus soyae</name>
    <dbReference type="NCBI Taxonomy" id="2969249"/>
    <lineage>
        <taxon>Bacteria</taxon>
        <taxon>Bacillati</taxon>
        <taxon>Bacillota</taxon>
        <taxon>Bacilli</taxon>
        <taxon>Bacillales</taxon>
        <taxon>Paenibacillaceae</taxon>
        <taxon>Paenibacillus</taxon>
    </lineage>
</organism>
<evidence type="ECO:0000259" key="1">
    <source>
        <dbReference type="Pfam" id="PF17885"/>
    </source>
</evidence>
<evidence type="ECO:0000313" key="2">
    <source>
        <dbReference type="EMBL" id="MCR2805484.1"/>
    </source>
</evidence>